<dbReference type="PANTHER" id="PTHR33975">
    <property type="entry name" value="MYELIN-ASSOCIATED OLIGODENDROCYTE BASIC PROTEIN"/>
    <property type="match status" value="1"/>
</dbReference>
<dbReference type="Pfam" id="PF07466">
    <property type="entry name" value="DUF1517"/>
    <property type="match status" value="2"/>
</dbReference>
<dbReference type="InterPro" id="IPR010903">
    <property type="entry name" value="DUF1517"/>
</dbReference>
<comment type="caution">
    <text evidence="2">The sequence shown here is derived from an EMBL/GenBank/DDBJ whole genome shotgun (WGS) entry which is preliminary data.</text>
</comment>
<sequence>MNHKYEGKKGVCENVKQVANEVGIHGLIWRSMENVIKALKISGVLLGLLLLYDRRIALASSGGCMGGDSFDSSDSSDISYTTFDTSDGDFGSSITDSTNPTPVRPLNGSEVIAAVSLIAFMVFLCIRFWNDLSSNTKVTKTSVLKLQIGSLGTGRLLQKDLNRIAELADTSTSRGFNYVLQEAILALLRHSDYCVSGYSSMDVKKSVGECKKQFNKVANEERGKSDEVTIIVAARGVPELPPIKSSAQLKEALQKLASIRSSNIMGANVLWTPQKEDDSLTEQEMREDYPMLHPL</sequence>
<dbReference type="Proteomes" id="UP001229421">
    <property type="component" value="Unassembled WGS sequence"/>
</dbReference>
<evidence type="ECO:0000256" key="1">
    <source>
        <dbReference type="SAM" id="MobiDB-lite"/>
    </source>
</evidence>
<keyword evidence="3" id="KW-1185">Reference proteome</keyword>
<dbReference type="PIRSF" id="PIRSF037221">
    <property type="entry name" value="DUF1517"/>
    <property type="match status" value="1"/>
</dbReference>
<evidence type="ECO:0000313" key="2">
    <source>
        <dbReference type="EMBL" id="KAK1421535.1"/>
    </source>
</evidence>
<gene>
    <name evidence="2" type="ORF">QVD17_23950</name>
</gene>
<organism evidence="2 3">
    <name type="scientific">Tagetes erecta</name>
    <name type="common">African marigold</name>
    <dbReference type="NCBI Taxonomy" id="13708"/>
    <lineage>
        <taxon>Eukaryota</taxon>
        <taxon>Viridiplantae</taxon>
        <taxon>Streptophyta</taxon>
        <taxon>Embryophyta</taxon>
        <taxon>Tracheophyta</taxon>
        <taxon>Spermatophyta</taxon>
        <taxon>Magnoliopsida</taxon>
        <taxon>eudicotyledons</taxon>
        <taxon>Gunneridae</taxon>
        <taxon>Pentapetalae</taxon>
        <taxon>asterids</taxon>
        <taxon>campanulids</taxon>
        <taxon>Asterales</taxon>
        <taxon>Asteraceae</taxon>
        <taxon>Asteroideae</taxon>
        <taxon>Heliantheae alliance</taxon>
        <taxon>Tageteae</taxon>
        <taxon>Tagetes</taxon>
    </lineage>
</organism>
<name>A0AAD8KEM6_TARER</name>
<dbReference type="EMBL" id="JAUHHV010000006">
    <property type="protein sequence ID" value="KAK1421535.1"/>
    <property type="molecule type" value="Genomic_DNA"/>
</dbReference>
<reference evidence="2" key="1">
    <citation type="journal article" date="2023" name="bioRxiv">
        <title>Improved chromosome-level genome assembly for marigold (Tagetes erecta).</title>
        <authorList>
            <person name="Jiang F."/>
            <person name="Yuan L."/>
            <person name="Wang S."/>
            <person name="Wang H."/>
            <person name="Xu D."/>
            <person name="Wang A."/>
            <person name="Fan W."/>
        </authorList>
    </citation>
    <scope>NUCLEOTIDE SEQUENCE</scope>
    <source>
        <strain evidence="2">WSJ</strain>
        <tissue evidence="2">Leaf</tissue>
    </source>
</reference>
<dbReference type="InterPro" id="IPR053023">
    <property type="entry name" value="FLAP_modulator"/>
</dbReference>
<dbReference type="PANTHER" id="PTHR33975:SF2">
    <property type="entry name" value="MYELIN-ASSOCIATED OLIGODENDROCYTE BASIC PROTEIN"/>
    <property type="match status" value="1"/>
</dbReference>
<accession>A0AAD8KEM6</accession>
<dbReference type="GO" id="GO:0009507">
    <property type="term" value="C:chloroplast"/>
    <property type="evidence" value="ECO:0007669"/>
    <property type="project" value="TreeGrafter"/>
</dbReference>
<dbReference type="AlphaFoldDB" id="A0AAD8KEM6"/>
<feature type="region of interest" description="Disordered" evidence="1">
    <location>
        <begin position="275"/>
        <end position="295"/>
    </location>
</feature>
<evidence type="ECO:0000313" key="3">
    <source>
        <dbReference type="Proteomes" id="UP001229421"/>
    </source>
</evidence>
<protein>
    <submittedName>
        <fullName evidence="2">Uncharacterized protein</fullName>
    </submittedName>
</protein>
<proteinExistence type="predicted"/>